<evidence type="ECO:0000313" key="1">
    <source>
        <dbReference type="EMBL" id="GBP18284.1"/>
    </source>
</evidence>
<gene>
    <name evidence="1" type="ORF">EVAR_9127_1</name>
</gene>
<dbReference type="AlphaFoldDB" id="A0A4C1TWM7"/>
<sequence length="226" mass="25436">MNAQREGPPTLELPSARRNVYTIKKERHGGLRIYDYPCTVAQSRQEAVNKQLSSIRLQSAGTALYVGKQFRDANEPVAANENVVEATPKYVFSKDIEHRYLRGRRKRNDKCLICAKQRASSLRTAAPVTWLTAEFALSEGDFSSNSHQPTPERPDDRCRDCFIGIDDIEDSARRRDLAFSLPALDPLSGEDVFVPHRCTGLQTQAAGRGFVRMEIEKKCACIRIHA</sequence>
<organism evidence="1 2">
    <name type="scientific">Eumeta variegata</name>
    <name type="common">Bagworm moth</name>
    <name type="synonym">Eumeta japonica</name>
    <dbReference type="NCBI Taxonomy" id="151549"/>
    <lineage>
        <taxon>Eukaryota</taxon>
        <taxon>Metazoa</taxon>
        <taxon>Ecdysozoa</taxon>
        <taxon>Arthropoda</taxon>
        <taxon>Hexapoda</taxon>
        <taxon>Insecta</taxon>
        <taxon>Pterygota</taxon>
        <taxon>Neoptera</taxon>
        <taxon>Endopterygota</taxon>
        <taxon>Lepidoptera</taxon>
        <taxon>Glossata</taxon>
        <taxon>Ditrysia</taxon>
        <taxon>Tineoidea</taxon>
        <taxon>Psychidae</taxon>
        <taxon>Oiketicinae</taxon>
        <taxon>Eumeta</taxon>
    </lineage>
</organism>
<dbReference type="EMBL" id="BGZK01000095">
    <property type="protein sequence ID" value="GBP18284.1"/>
    <property type="molecule type" value="Genomic_DNA"/>
</dbReference>
<protein>
    <submittedName>
        <fullName evidence="1">Uncharacterized protein</fullName>
    </submittedName>
</protein>
<reference evidence="1 2" key="1">
    <citation type="journal article" date="2019" name="Commun. Biol.">
        <title>The bagworm genome reveals a unique fibroin gene that provides high tensile strength.</title>
        <authorList>
            <person name="Kono N."/>
            <person name="Nakamura H."/>
            <person name="Ohtoshi R."/>
            <person name="Tomita M."/>
            <person name="Numata K."/>
            <person name="Arakawa K."/>
        </authorList>
    </citation>
    <scope>NUCLEOTIDE SEQUENCE [LARGE SCALE GENOMIC DNA]</scope>
</reference>
<keyword evidence="2" id="KW-1185">Reference proteome</keyword>
<accession>A0A4C1TWM7</accession>
<dbReference type="Proteomes" id="UP000299102">
    <property type="component" value="Unassembled WGS sequence"/>
</dbReference>
<name>A0A4C1TWM7_EUMVA</name>
<proteinExistence type="predicted"/>
<comment type="caution">
    <text evidence="1">The sequence shown here is derived from an EMBL/GenBank/DDBJ whole genome shotgun (WGS) entry which is preliminary data.</text>
</comment>
<evidence type="ECO:0000313" key="2">
    <source>
        <dbReference type="Proteomes" id="UP000299102"/>
    </source>
</evidence>